<evidence type="ECO:0000256" key="1">
    <source>
        <dbReference type="SAM" id="MobiDB-lite"/>
    </source>
</evidence>
<name>A0AA86RQ28_9EUKA</name>
<feature type="region of interest" description="Disordered" evidence="1">
    <location>
        <begin position="28"/>
        <end position="52"/>
    </location>
</feature>
<dbReference type="AlphaFoldDB" id="A0AA86RQ28"/>
<dbReference type="Proteomes" id="UP001642409">
    <property type="component" value="Unassembled WGS sequence"/>
</dbReference>
<feature type="compositionally biased region" description="Polar residues" evidence="1">
    <location>
        <begin position="33"/>
        <end position="52"/>
    </location>
</feature>
<evidence type="ECO:0000313" key="4">
    <source>
        <dbReference type="Proteomes" id="UP001642409"/>
    </source>
</evidence>
<evidence type="ECO:0000313" key="3">
    <source>
        <dbReference type="EMBL" id="CAL5984729.1"/>
    </source>
</evidence>
<sequence length="630" mass="71370">MSAPNTRDLINQKLAAQRQKLADKKLSVAAPQQGLQSRLQSTTQLSEQTMPQRSQANLQSNIGMVGNVKLPEQSVIPQKSMLNVQANSMAQLQQPTVISQQQNAQLNKNMGMVSGLLNQPQKLPNSEINDYAPQMGQFAAELSDLSVVESRVQSYSSPAIESIQSNGLLDHIEQQVTTQTKQQIDFCQSLLTKQLETSKMLLERKDHYTSLAPARSLLTQQVFKPLETKNLRPRSAESGREIFTFNVRSSSNEVRLQVQNVQNQMQYQPVIKKRVQTVKENVEIYKLMKQKNVQAILAEQIQQDPELADKVFSCLKEVEKEVEHKQLFLEESLQLRKGLVYEFGSKMIHFVNKGDFCEISYYDNRNLEYEFKIPFIIVGAVEIDGVVYAASESGQVLRLKHNSSYFSIIYNAKQRIAQISSFNHFLTGAGHTQVIIILLNSGYVHVYDLQTQQTFKAKLKPYSDSINIQIFTNFSVLDESLDFLAVGTQNGFVTIIDKQQFVFASKQNQTYEINTRNGTMSQFQVLQTVKELKIFGDQCFVSDYSGMMKCYQLTKGQIEAPLVGFELLFTQSFDQAMTFMSYQDDLYVVGGNNAYKLLALQFEKVGQIQGEWQKIGNIIGKVDNDSVSIM</sequence>
<keyword evidence="4" id="KW-1185">Reference proteome</keyword>
<comment type="caution">
    <text evidence="2">The sequence shown here is derived from an EMBL/GenBank/DDBJ whole genome shotgun (WGS) entry which is preliminary data.</text>
</comment>
<reference evidence="2" key="1">
    <citation type="submission" date="2023-06" db="EMBL/GenBank/DDBJ databases">
        <authorList>
            <person name="Kurt Z."/>
        </authorList>
    </citation>
    <scope>NUCLEOTIDE SEQUENCE</scope>
</reference>
<reference evidence="3 4" key="2">
    <citation type="submission" date="2024-07" db="EMBL/GenBank/DDBJ databases">
        <authorList>
            <person name="Akdeniz Z."/>
        </authorList>
    </citation>
    <scope>NUCLEOTIDE SEQUENCE [LARGE SCALE GENOMIC DNA]</scope>
</reference>
<dbReference type="InterPro" id="IPR036322">
    <property type="entry name" value="WD40_repeat_dom_sf"/>
</dbReference>
<evidence type="ECO:0000313" key="2">
    <source>
        <dbReference type="EMBL" id="CAI9978833.1"/>
    </source>
</evidence>
<gene>
    <name evidence="2" type="ORF">HINF_LOCUS66478</name>
    <name evidence="3" type="ORF">HINF_LOCUS8245</name>
</gene>
<protein>
    <submittedName>
        <fullName evidence="2">Uncharacterized protein</fullName>
    </submittedName>
</protein>
<dbReference type="SUPFAM" id="SSF50978">
    <property type="entry name" value="WD40 repeat-like"/>
    <property type="match status" value="1"/>
</dbReference>
<proteinExistence type="predicted"/>
<dbReference type="EMBL" id="CAXDID020000017">
    <property type="protein sequence ID" value="CAL5984729.1"/>
    <property type="molecule type" value="Genomic_DNA"/>
</dbReference>
<accession>A0AA86RQ28</accession>
<organism evidence="2">
    <name type="scientific">Hexamita inflata</name>
    <dbReference type="NCBI Taxonomy" id="28002"/>
    <lineage>
        <taxon>Eukaryota</taxon>
        <taxon>Metamonada</taxon>
        <taxon>Diplomonadida</taxon>
        <taxon>Hexamitidae</taxon>
        <taxon>Hexamitinae</taxon>
        <taxon>Hexamita</taxon>
    </lineage>
</organism>
<dbReference type="EMBL" id="CATOUU010001186">
    <property type="protein sequence ID" value="CAI9978833.1"/>
    <property type="molecule type" value="Genomic_DNA"/>
</dbReference>